<dbReference type="SUPFAM" id="SSF111369">
    <property type="entry name" value="HlyD-like secretion proteins"/>
    <property type="match status" value="1"/>
</dbReference>
<reference evidence="5 6" key="1">
    <citation type="submission" date="2015-01" db="EMBL/GenBank/DDBJ databases">
        <title>Draft genome of the acidophilic iron oxidizer Acidithrix ferrooxidans strain Py-F3.</title>
        <authorList>
            <person name="Poehlein A."/>
            <person name="Eisen S."/>
            <person name="Schloemann M."/>
            <person name="Johnson B.D."/>
            <person name="Daniel R."/>
            <person name="Muehling M."/>
        </authorList>
    </citation>
    <scope>NUCLEOTIDE SEQUENCE [LARGE SCALE GENOMIC DNA]</scope>
    <source>
        <strain evidence="5 6">Py-F3</strain>
    </source>
</reference>
<dbReference type="PANTHER" id="PTHR32347:SF23">
    <property type="entry name" value="BLL5650 PROTEIN"/>
    <property type="match status" value="1"/>
</dbReference>
<feature type="compositionally biased region" description="Polar residues" evidence="3">
    <location>
        <begin position="53"/>
        <end position="78"/>
    </location>
</feature>
<feature type="region of interest" description="Disordered" evidence="3">
    <location>
        <begin position="53"/>
        <end position="89"/>
    </location>
</feature>
<dbReference type="EMBL" id="JXYS01000007">
    <property type="protein sequence ID" value="KJF18756.1"/>
    <property type="molecule type" value="Genomic_DNA"/>
</dbReference>
<sequence length="573" mass="60455">MDENSCHDVESKNTPDVGDIGLNRSNENDSFFWSFIEEHLDKPTLESKSAILRNNHSGDSKNNQSGESTQPSTDSFSQEGLMPMKSGPIEGVTNASAIAQVQDRPLSATRWSGSPVSPALMDVWAPLNDRLTAPDLRRNTRDRSRTIIATLLAILLCIALLVVVIKAIALTKHPVVAIAAPAKQVDLNFPTTANVTTIDVTPGQYVKQGQTLATQDSSSYNAKIASDNAAIAADKATIAQISSPTSQNSANQLLIQDVNAAQAAVSQNQATLQDTINTDNALIVADQSQYNVSLSLLSSDQKLYQTTCPNGLVEPAGYGSSQVSIPQNQIAYYQECLSLYQQTNKDQRNLSVAQSTLSSVNASSVAQVDQDKLNLAQANAALSKAKIKLGTPSNIGSSSQISAANAQLQKDLSQLQSDQRAKLLTAITAPISGIVEQVNGAVGQLAGASGTVNYTNGPNLPTGSSNTLFQSAASGSGSSPSATQLPFIVLSDRNNWKVQLLIPQNSLSKFHSGKKVTITFSGNPTKTFYGVISNASPIEVVQGGQILFEITAKEVGGMPKGIIQGMVGSATPN</sequence>
<evidence type="ECO:0000313" key="5">
    <source>
        <dbReference type="EMBL" id="KJF18756.1"/>
    </source>
</evidence>
<keyword evidence="4" id="KW-1133">Transmembrane helix</keyword>
<dbReference type="RefSeq" id="WP_052604177.1">
    <property type="nucleotide sequence ID" value="NZ_JXYS01000007.1"/>
</dbReference>
<feature type="compositionally biased region" description="Basic and acidic residues" evidence="3">
    <location>
        <begin position="1"/>
        <end position="13"/>
    </location>
</feature>
<evidence type="ECO:0000256" key="2">
    <source>
        <dbReference type="ARBA" id="ARBA00023054"/>
    </source>
</evidence>
<keyword evidence="4" id="KW-0472">Membrane</keyword>
<gene>
    <name evidence="5" type="ORF">AXFE_03650</name>
</gene>
<dbReference type="STRING" id="1280514.AXFE_03650"/>
<protein>
    <submittedName>
        <fullName evidence="5">Putative efflux pump membrane fusion protein</fullName>
    </submittedName>
</protein>
<dbReference type="PANTHER" id="PTHR32347">
    <property type="entry name" value="EFFLUX SYSTEM COMPONENT YKNX-RELATED"/>
    <property type="match status" value="1"/>
</dbReference>
<name>A0A0D8HNP5_9ACTN</name>
<dbReference type="InterPro" id="IPR050465">
    <property type="entry name" value="UPF0194_transport"/>
</dbReference>
<dbReference type="GO" id="GO:0030313">
    <property type="term" value="C:cell envelope"/>
    <property type="evidence" value="ECO:0007669"/>
    <property type="project" value="UniProtKB-SubCell"/>
</dbReference>
<proteinExistence type="predicted"/>
<evidence type="ECO:0000313" key="6">
    <source>
        <dbReference type="Proteomes" id="UP000032360"/>
    </source>
</evidence>
<dbReference type="OrthoDB" id="9810430at2"/>
<keyword evidence="2" id="KW-0175">Coiled coil</keyword>
<dbReference type="Proteomes" id="UP000032360">
    <property type="component" value="Unassembled WGS sequence"/>
</dbReference>
<accession>A0A0D8HNP5</accession>
<comment type="caution">
    <text evidence="5">The sequence shown here is derived from an EMBL/GenBank/DDBJ whole genome shotgun (WGS) entry which is preliminary data.</text>
</comment>
<dbReference type="Gene3D" id="1.10.287.470">
    <property type="entry name" value="Helix hairpin bin"/>
    <property type="match status" value="1"/>
</dbReference>
<dbReference type="AlphaFoldDB" id="A0A0D8HNP5"/>
<dbReference type="Gene3D" id="2.40.30.170">
    <property type="match status" value="1"/>
</dbReference>
<evidence type="ECO:0000256" key="1">
    <source>
        <dbReference type="ARBA" id="ARBA00004196"/>
    </source>
</evidence>
<dbReference type="Gene3D" id="2.40.50.100">
    <property type="match status" value="1"/>
</dbReference>
<organism evidence="5 6">
    <name type="scientific">Acidithrix ferrooxidans</name>
    <dbReference type="NCBI Taxonomy" id="1280514"/>
    <lineage>
        <taxon>Bacteria</taxon>
        <taxon>Bacillati</taxon>
        <taxon>Actinomycetota</taxon>
        <taxon>Acidimicrobiia</taxon>
        <taxon>Acidimicrobiales</taxon>
        <taxon>Acidimicrobiaceae</taxon>
        <taxon>Acidithrix</taxon>
    </lineage>
</organism>
<evidence type="ECO:0000256" key="4">
    <source>
        <dbReference type="SAM" id="Phobius"/>
    </source>
</evidence>
<evidence type="ECO:0000256" key="3">
    <source>
        <dbReference type="SAM" id="MobiDB-lite"/>
    </source>
</evidence>
<keyword evidence="4" id="KW-0812">Transmembrane</keyword>
<feature type="region of interest" description="Disordered" evidence="3">
    <location>
        <begin position="1"/>
        <end position="25"/>
    </location>
</feature>
<keyword evidence="6" id="KW-1185">Reference proteome</keyword>
<feature type="transmembrane region" description="Helical" evidence="4">
    <location>
        <begin position="147"/>
        <end position="169"/>
    </location>
</feature>
<comment type="subcellular location">
    <subcellularLocation>
        <location evidence="1">Cell envelope</location>
    </subcellularLocation>
</comment>